<name>A0ABN8FAX5_9BACT</name>
<comment type="caution">
    <text evidence="1">The sequence shown here is derived from an EMBL/GenBank/DDBJ whole genome shotgun (WGS) entry which is preliminary data.</text>
</comment>
<protein>
    <recommendedName>
        <fullName evidence="3">DUF1569 domain-containing protein</fullName>
    </recommendedName>
</protein>
<dbReference type="Proteomes" id="UP000837803">
    <property type="component" value="Unassembled WGS sequence"/>
</dbReference>
<organism evidence="1 2">
    <name type="scientific">Neolewinella maritima</name>
    <dbReference type="NCBI Taxonomy" id="1383882"/>
    <lineage>
        <taxon>Bacteria</taxon>
        <taxon>Pseudomonadati</taxon>
        <taxon>Bacteroidota</taxon>
        <taxon>Saprospiria</taxon>
        <taxon>Saprospirales</taxon>
        <taxon>Lewinellaceae</taxon>
        <taxon>Neolewinella</taxon>
    </lineage>
</organism>
<gene>
    <name evidence="1" type="ORF">LEM8419_03344</name>
</gene>
<dbReference type="RefSeq" id="WP_238752300.1">
    <property type="nucleotide sequence ID" value="NZ_CAKLPZ010000005.1"/>
</dbReference>
<dbReference type="Pfam" id="PF07606">
    <property type="entry name" value="DUF1569"/>
    <property type="match status" value="1"/>
</dbReference>
<dbReference type="Gene3D" id="1.20.120.450">
    <property type="entry name" value="dinb family like domain"/>
    <property type="match status" value="1"/>
</dbReference>
<dbReference type="EMBL" id="CAKLPZ010000005">
    <property type="protein sequence ID" value="CAH1002465.1"/>
    <property type="molecule type" value="Genomic_DNA"/>
</dbReference>
<proteinExistence type="predicted"/>
<reference evidence="1" key="1">
    <citation type="submission" date="2021-12" db="EMBL/GenBank/DDBJ databases">
        <authorList>
            <person name="Rodrigo-Torres L."/>
            <person name="Arahal R. D."/>
            <person name="Lucena T."/>
        </authorList>
    </citation>
    <scope>NUCLEOTIDE SEQUENCE</scope>
    <source>
        <strain evidence="1">CECT 8419</strain>
    </source>
</reference>
<evidence type="ECO:0000313" key="2">
    <source>
        <dbReference type="Proteomes" id="UP000837803"/>
    </source>
</evidence>
<keyword evidence="2" id="KW-1185">Reference proteome</keyword>
<sequence length="152" mass="17337">MTYRSTFAPETLADNLARLDRLRPDTRPQWGKMNAAQMLAHLNVAYDMETGAVVVKNNFISRFLIRTFAKSIVTGPKPYKKNSRTAPQFIISDERDFAREKEKLIGHLKRVAAGGEAGYEGKENESFGKLSAEEWSTMYQKHLEHHFAQFGL</sequence>
<dbReference type="InterPro" id="IPR034660">
    <property type="entry name" value="DinB/YfiT-like"/>
</dbReference>
<evidence type="ECO:0008006" key="3">
    <source>
        <dbReference type="Google" id="ProtNLM"/>
    </source>
</evidence>
<accession>A0ABN8FAX5</accession>
<evidence type="ECO:0000313" key="1">
    <source>
        <dbReference type="EMBL" id="CAH1002465.1"/>
    </source>
</evidence>
<dbReference type="InterPro" id="IPR011463">
    <property type="entry name" value="DUF1569"/>
</dbReference>